<organism evidence="3 4">
    <name type="scientific">Streptacidiphilus cavernicola</name>
    <dbReference type="NCBI Taxonomy" id="3342716"/>
    <lineage>
        <taxon>Bacteria</taxon>
        <taxon>Bacillati</taxon>
        <taxon>Actinomycetota</taxon>
        <taxon>Actinomycetes</taxon>
        <taxon>Kitasatosporales</taxon>
        <taxon>Streptomycetaceae</taxon>
        <taxon>Streptacidiphilus</taxon>
    </lineage>
</organism>
<gene>
    <name evidence="3" type="ORF">ACEZDJ_03840</name>
</gene>
<comment type="caution">
    <text evidence="3">The sequence shown here is derived from an EMBL/GenBank/DDBJ whole genome shotgun (WGS) entry which is preliminary data.</text>
</comment>
<proteinExistence type="predicted"/>
<keyword evidence="4" id="KW-1185">Reference proteome</keyword>
<reference evidence="3 4" key="1">
    <citation type="submission" date="2024-09" db="EMBL/GenBank/DDBJ databases">
        <authorList>
            <person name="Lee S.D."/>
        </authorList>
    </citation>
    <scope>NUCLEOTIDE SEQUENCE [LARGE SCALE GENOMIC DNA]</scope>
    <source>
        <strain evidence="3 4">N1-5</strain>
    </source>
</reference>
<dbReference type="InterPro" id="IPR052944">
    <property type="entry name" value="Sporulation_related"/>
</dbReference>
<keyword evidence="3" id="KW-0449">Lipoprotein</keyword>
<feature type="compositionally biased region" description="Low complexity" evidence="1">
    <location>
        <begin position="24"/>
        <end position="36"/>
    </location>
</feature>
<dbReference type="Proteomes" id="UP001592528">
    <property type="component" value="Unassembled WGS sequence"/>
</dbReference>
<dbReference type="SUPFAM" id="SSF89392">
    <property type="entry name" value="Prokaryotic lipoproteins and lipoprotein localization factors"/>
    <property type="match status" value="1"/>
</dbReference>
<dbReference type="PANTHER" id="PTHR37507:SF2">
    <property type="entry name" value="SPORULATION PROTEIN YDCC"/>
    <property type="match status" value="1"/>
</dbReference>
<feature type="transmembrane region" description="Helical" evidence="2">
    <location>
        <begin position="43"/>
        <end position="64"/>
    </location>
</feature>
<evidence type="ECO:0000313" key="3">
    <source>
        <dbReference type="EMBL" id="MFC1400418.1"/>
    </source>
</evidence>
<keyword evidence="2" id="KW-1133">Transmembrane helix</keyword>
<evidence type="ECO:0000313" key="4">
    <source>
        <dbReference type="Proteomes" id="UP001592528"/>
    </source>
</evidence>
<dbReference type="PANTHER" id="PTHR37507">
    <property type="entry name" value="SPORULATION PROTEIN YDCC"/>
    <property type="match status" value="1"/>
</dbReference>
<dbReference type="Gene3D" id="2.50.20.10">
    <property type="entry name" value="Lipoprotein localisation LolA/LolB/LppX"/>
    <property type="match status" value="1"/>
</dbReference>
<evidence type="ECO:0000256" key="1">
    <source>
        <dbReference type="SAM" id="MobiDB-lite"/>
    </source>
</evidence>
<sequence length="425" mass="41601">MANDENENGIGPVRIPAPGAGQDLPGAATAAGSAPRGRGRRRVLLPAAIAVVAVAGVAAVPALAASSSDLPSVTAQQLLAKVLASKAQTFSGTVQAKVDLGIPSEIAAAIPSAVSGAGGSSAQASQAQLAEQQLVALASGGTHTFQVAADGQDRQRVSSTDSGSAFTLVHNGSSAWAYDAQGKTATHVTGLRSGTATGQDKGLTDPQQAATQALAALGSSTTVSVAGTSKVAGHSVYELSVKPKGSGSTISEVRIAVDADNGLPLQVRVNPSDGSDSILNIGFSTVSFTAPAASTFDFTPPSGTKVVQQSSSGGTAAGHGALTEKGAAGAKGSKVIPGNGSADDHNVNTIGTGWSTIYRFDATAAGSGSGGKSGAADELGAIKSFGKQVPGGTLISTKLVNVLVTPKGTVYAGAVTPALLEQAAK</sequence>
<name>A0ABV6UG35_9ACTN</name>
<keyword evidence="2" id="KW-0472">Membrane</keyword>
<dbReference type="RefSeq" id="WP_157623988.1">
    <property type="nucleotide sequence ID" value="NZ_JBHEZZ010000002.1"/>
</dbReference>
<dbReference type="InterPro" id="IPR029046">
    <property type="entry name" value="LolA/LolB/LppX"/>
</dbReference>
<protein>
    <submittedName>
        <fullName evidence="3">Outer membrane lipoprotein carrier protein LolA</fullName>
    </submittedName>
</protein>
<evidence type="ECO:0000256" key="2">
    <source>
        <dbReference type="SAM" id="Phobius"/>
    </source>
</evidence>
<keyword evidence="2" id="KW-0812">Transmembrane</keyword>
<feature type="region of interest" description="Disordered" evidence="1">
    <location>
        <begin position="1"/>
        <end position="36"/>
    </location>
</feature>
<dbReference type="EMBL" id="JBHEZZ010000002">
    <property type="protein sequence ID" value="MFC1400418.1"/>
    <property type="molecule type" value="Genomic_DNA"/>
</dbReference>
<accession>A0ABV6UG35</accession>